<organism evidence="2 3">
    <name type="scientific">Macrolepiota fuliginosa MF-IS2</name>
    <dbReference type="NCBI Taxonomy" id="1400762"/>
    <lineage>
        <taxon>Eukaryota</taxon>
        <taxon>Fungi</taxon>
        <taxon>Dikarya</taxon>
        <taxon>Basidiomycota</taxon>
        <taxon>Agaricomycotina</taxon>
        <taxon>Agaricomycetes</taxon>
        <taxon>Agaricomycetidae</taxon>
        <taxon>Agaricales</taxon>
        <taxon>Agaricineae</taxon>
        <taxon>Agaricaceae</taxon>
        <taxon>Macrolepiota</taxon>
    </lineage>
</organism>
<dbReference type="AlphaFoldDB" id="A0A9P5WZ36"/>
<dbReference type="InterPro" id="IPR000719">
    <property type="entry name" value="Prot_kinase_dom"/>
</dbReference>
<keyword evidence="3" id="KW-1185">Reference proteome</keyword>
<sequence>HYSMWQNNMRHGDISLGNLMYYMEYVGGKETPIGVLNDWDLASNSADGVREVDKGRARTGTIPFAALDLLANAMVTDLRLYRFDVESSIWVLLY</sequence>
<dbReference type="InterPro" id="IPR040976">
    <property type="entry name" value="Pkinase_fungal"/>
</dbReference>
<dbReference type="OrthoDB" id="5569250at2759"/>
<reference evidence="2" key="1">
    <citation type="submission" date="2020-11" db="EMBL/GenBank/DDBJ databases">
        <authorList>
            <consortium name="DOE Joint Genome Institute"/>
            <person name="Ahrendt S."/>
            <person name="Riley R."/>
            <person name="Andreopoulos W."/>
            <person name="Labutti K."/>
            <person name="Pangilinan J."/>
            <person name="Ruiz-Duenas F.J."/>
            <person name="Barrasa J.M."/>
            <person name="Sanchez-Garcia M."/>
            <person name="Camarero S."/>
            <person name="Miyauchi S."/>
            <person name="Serrano A."/>
            <person name="Linde D."/>
            <person name="Babiker R."/>
            <person name="Drula E."/>
            <person name="Ayuso-Fernandez I."/>
            <person name="Pacheco R."/>
            <person name="Padilla G."/>
            <person name="Ferreira P."/>
            <person name="Barriuso J."/>
            <person name="Kellner H."/>
            <person name="Castanera R."/>
            <person name="Alfaro M."/>
            <person name="Ramirez L."/>
            <person name="Pisabarro A.G."/>
            <person name="Kuo A."/>
            <person name="Tritt A."/>
            <person name="Lipzen A."/>
            <person name="He G."/>
            <person name="Yan M."/>
            <person name="Ng V."/>
            <person name="Cullen D."/>
            <person name="Martin F."/>
            <person name="Rosso M.-N."/>
            <person name="Henrissat B."/>
            <person name="Hibbett D."/>
            <person name="Martinez A.T."/>
            <person name="Grigoriev I.V."/>
        </authorList>
    </citation>
    <scope>NUCLEOTIDE SEQUENCE</scope>
    <source>
        <strain evidence="2">MF-IS2</strain>
    </source>
</reference>
<accession>A0A9P5WZ36</accession>
<proteinExistence type="predicted"/>
<evidence type="ECO:0000313" key="2">
    <source>
        <dbReference type="EMBL" id="KAF9441538.1"/>
    </source>
</evidence>
<dbReference type="EMBL" id="MU151872">
    <property type="protein sequence ID" value="KAF9441538.1"/>
    <property type="molecule type" value="Genomic_DNA"/>
</dbReference>
<protein>
    <recommendedName>
        <fullName evidence="1">Protein kinase domain-containing protein</fullName>
    </recommendedName>
</protein>
<dbReference type="Proteomes" id="UP000807342">
    <property type="component" value="Unassembled WGS sequence"/>
</dbReference>
<feature type="non-terminal residue" evidence="2">
    <location>
        <position position="1"/>
    </location>
</feature>
<dbReference type="PROSITE" id="PS50011">
    <property type="entry name" value="PROTEIN_KINASE_DOM"/>
    <property type="match status" value="1"/>
</dbReference>
<evidence type="ECO:0000259" key="1">
    <source>
        <dbReference type="PROSITE" id="PS50011"/>
    </source>
</evidence>
<feature type="domain" description="Protein kinase" evidence="1">
    <location>
        <begin position="1"/>
        <end position="94"/>
    </location>
</feature>
<dbReference type="GO" id="GO:0004672">
    <property type="term" value="F:protein kinase activity"/>
    <property type="evidence" value="ECO:0007669"/>
    <property type="project" value="InterPro"/>
</dbReference>
<dbReference type="Pfam" id="PF17667">
    <property type="entry name" value="Pkinase_fungal"/>
    <property type="match status" value="1"/>
</dbReference>
<name>A0A9P5WZ36_9AGAR</name>
<gene>
    <name evidence="2" type="ORF">P691DRAFT_621685</name>
</gene>
<comment type="caution">
    <text evidence="2">The sequence shown here is derived from an EMBL/GenBank/DDBJ whole genome shotgun (WGS) entry which is preliminary data.</text>
</comment>
<evidence type="ECO:0000313" key="3">
    <source>
        <dbReference type="Proteomes" id="UP000807342"/>
    </source>
</evidence>
<dbReference type="GO" id="GO:0005524">
    <property type="term" value="F:ATP binding"/>
    <property type="evidence" value="ECO:0007669"/>
    <property type="project" value="InterPro"/>
</dbReference>
<feature type="non-terminal residue" evidence="2">
    <location>
        <position position="94"/>
    </location>
</feature>